<dbReference type="SUPFAM" id="SSF51735">
    <property type="entry name" value="NAD(P)-binding Rossmann-fold domains"/>
    <property type="match status" value="1"/>
</dbReference>
<feature type="domain" description="Enoyl reductase (ER)" evidence="2">
    <location>
        <begin position="16"/>
        <end position="339"/>
    </location>
</feature>
<gene>
    <name evidence="3" type="ORF">GR183_11220</name>
</gene>
<dbReference type="InterPro" id="IPR013149">
    <property type="entry name" value="ADH-like_C"/>
</dbReference>
<evidence type="ECO:0000259" key="2">
    <source>
        <dbReference type="SMART" id="SM00829"/>
    </source>
</evidence>
<dbReference type="InterPro" id="IPR052711">
    <property type="entry name" value="Zinc_ADH-like"/>
</dbReference>
<proteinExistence type="predicted"/>
<keyword evidence="4" id="KW-1185">Reference proteome</keyword>
<feature type="transmembrane region" description="Helical" evidence="1">
    <location>
        <begin position="260"/>
        <end position="279"/>
    </location>
</feature>
<organism evidence="3 4">
    <name type="scientific">Stappia sediminis</name>
    <dbReference type="NCBI Taxonomy" id="2692190"/>
    <lineage>
        <taxon>Bacteria</taxon>
        <taxon>Pseudomonadati</taxon>
        <taxon>Pseudomonadota</taxon>
        <taxon>Alphaproteobacteria</taxon>
        <taxon>Hyphomicrobiales</taxon>
        <taxon>Stappiaceae</taxon>
        <taxon>Stappia</taxon>
    </lineage>
</organism>
<accession>A0A7X3LUR0</accession>
<dbReference type="PANTHER" id="PTHR45033">
    <property type="match status" value="1"/>
</dbReference>
<dbReference type="InterPro" id="IPR013154">
    <property type="entry name" value="ADH-like_N"/>
</dbReference>
<dbReference type="SMART" id="SM00829">
    <property type="entry name" value="PKS_ER"/>
    <property type="match status" value="1"/>
</dbReference>
<dbReference type="InterPro" id="IPR036291">
    <property type="entry name" value="NAD(P)-bd_dom_sf"/>
</dbReference>
<dbReference type="EMBL" id="WUMV01000003">
    <property type="protein sequence ID" value="MXN65472.1"/>
    <property type="molecule type" value="Genomic_DNA"/>
</dbReference>
<dbReference type="PANTHER" id="PTHR45033:SF2">
    <property type="entry name" value="ZINC-TYPE ALCOHOL DEHYDROGENASE-LIKE PROTEIN C1773.06C"/>
    <property type="match status" value="1"/>
</dbReference>
<evidence type="ECO:0000313" key="3">
    <source>
        <dbReference type="EMBL" id="MXN65472.1"/>
    </source>
</evidence>
<dbReference type="SUPFAM" id="SSF50129">
    <property type="entry name" value="GroES-like"/>
    <property type="match status" value="1"/>
</dbReference>
<evidence type="ECO:0000256" key="1">
    <source>
        <dbReference type="SAM" id="Phobius"/>
    </source>
</evidence>
<comment type="caution">
    <text evidence="3">The sequence shown here is derived from an EMBL/GenBank/DDBJ whole genome shotgun (WGS) entry which is preliminary data.</text>
</comment>
<keyword evidence="1" id="KW-1133">Transmembrane helix</keyword>
<dbReference type="InterPro" id="IPR011032">
    <property type="entry name" value="GroES-like_sf"/>
</dbReference>
<dbReference type="Gene3D" id="3.90.180.10">
    <property type="entry name" value="Medium-chain alcohol dehydrogenases, catalytic domain"/>
    <property type="match status" value="1"/>
</dbReference>
<dbReference type="Pfam" id="PF00107">
    <property type="entry name" value="ADH_zinc_N"/>
    <property type="match status" value="1"/>
</dbReference>
<dbReference type="Proteomes" id="UP000433101">
    <property type="component" value="Unassembled WGS sequence"/>
</dbReference>
<sequence length="342" mass="36298">MEAHLRSRALVLNRFGLEGLALEDRPVPEPGPGEALVKVHAVSLNRRDLLLVEGTYAPRQPFPVVVGSDAAGEVVSAGEGVDIVPGTRVLVPFFPQWSNGDLTREAMWPVYGDGICGDGVFRDHITVPAEALIPLPEYLTFEEAATLPCAGATAWSALTDFETFKPGDRLLVQGTGGVSVFALQFARMLGLSVVITSSSDEKLETARALGADGLVNYRTDAGWAQAARSLAGGPVDAVIDVGGTETLDASIRMLKPNGTAFLVGVLSGASASILLPLVVMRRVRLQGVTVASVASTRRMVEAVGDAGLKPVIGETFPLERYRDAFQAMRDNRVFGKIVMTLD</sequence>
<name>A0A7X3LUR0_9HYPH</name>
<keyword evidence="1" id="KW-0812">Transmembrane</keyword>
<dbReference type="AlphaFoldDB" id="A0A7X3LUR0"/>
<dbReference type="Pfam" id="PF08240">
    <property type="entry name" value="ADH_N"/>
    <property type="match status" value="1"/>
</dbReference>
<dbReference type="GO" id="GO:0016491">
    <property type="term" value="F:oxidoreductase activity"/>
    <property type="evidence" value="ECO:0007669"/>
    <property type="project" value="InterPro"/>
</dbReference>
<dbReference type="InterPro" id="IPR020843">
    <property type="entry name" value="ER"/>
</dbReference>
<evidence type="ECO:0000313" key="4">
    <source>
        <dbReference type="Proteomes" id="UP000433101"/>
    </source>
</evidence>
<reference evidence="3 4" key="1">
    <citation type="submission" date="2019-12" db="EMBL/GenBank/DDBJ databases">
        <authorList>
            <person name="Li M."/>
        </authorList>
    </citation>
    <scope>NUCLEOTIDE SEQUENCE [LARGE SCALE GENOMIC DNA]</scope>
    <source>
        <strain evidence="3 4">GBMRC 2046</strain>
    </source>
</reference>
<protein>
    <submittedName>
        <fullName evidence="3">Zinc-binding dehydrogenase</fullName>
    </submittedName>
</protein>
<dbReference type="Gene3D" id="3.40.50.720">
    <property type="entry name" value="NAD(P)-binding Rossmann-like Domain"/>
    <property type="match status" value="1"/>
</dbReference>
<keyword evidence="1" id="KW-0472">Membrane</keyword>
<dbReference type="CDD" id="cd08276">
    <property type="entry name" value="MDR7"/>
    <property type="match status" value="1"/>
</dbReference>